<feature type="region of interest" description="Disordered" evidence="1">
    <location>
        <begin position="366"/>
        <end position="432"/>
    </location>
</feature>
<reference evidence="3" key="3">
    <citation type="submission" date="2018-08" db="UniProtKB">
        <authorList>
            <consortium name="EnsemblPlants"/>
        </authorList>
    </citation>
    <scope>IDENTIFICATION</scope>
    <source>
        <strain evidence="3">cv. Bd21</strain>
    </source>
</reference>
<feature type="compositionally biased region" description="Basic and acidic residues" evidence="1">
    <location>
        <begin position="206"/>
        <end position="229"/>
    </location>
</feature>
<protein>
    <submittedName>
        <fullName evidence="2 3">Uncharacterized protein</fullName>
    </submittedName>
</protein>
<dbReference type="PANTHER" id="PTHR33087:SF31">
    <property type="entry name" value="OS06G0482850 PROTEIN"/>
    <property type="match status" value="1"/>
</dbReference>
<dbReference type="AlphaFoldDB" id="A0A0Q3Q9Q1"/>
<accession>A0A0Q3Q9Q1</accession>
<dbReference type="OrthoDB" id="682567at2759"/>
<feature type="compositionally biased region" description="Low complexity" evidence="1">
    <location>
        <begin position="367"/>
        <end position="379"/>
    </location>
</feature>
<evidence type="ECO:0000313" key="4">
    <source>
        <dbReference type="Proteomes" id="UP000008810"/>
    </source>
</evidence>
<dbReference type="EMBL" id="CM000882">
    <property type="protein sequence ID" value="KQJ98401.1"/>
    <property type="molecule type" value="Genomic_DNA"/>
</dbReference>
<feature type="region of interest" description="Disordered" evidence="1">
    <location>
        <begin position="187"/>
        <end position="263"/>
    </location>
</feature>
<dbReference type="FunCoup" id="A0A0Q3Q9Q1">
    <property type="interactions" value="1019"/>
</dbReference>
<reference evidence="2 3" key="1">
    <citation type="journal article" date="2010" name="Nature">
        <title>Genome sequencing and analysis of the model grass Brachypodium distachyon.</title>
        <authorList>
            <consortium name="International Brachypodium Initiative"/>
        </authorList>
    </citation>
    <scope>NUCLEOTIDE SEQUENCE [LARGE SCALE GENOMIC DNA]</scope>
    <source>
        <strain evidence="2 3">Bd21</strain>
    </source>
</reference>
<gene>
    <name evidence="2" type="ORF">BRADI_3g36693v3</name>
</gene>
<dbReference type="EnsemblPlants" id="KQJ98401">
    <property type="protein sequence ID" value="KQJ98401"/>
    <property type="gene ID" value="BRADI_3g36693v3"/>
</dbReference>
<dbReference type="InterPro" id="IPR053253">
    <property type="entry name" value="Sex_diff_modulator"/>
</dbReference>
<sequence length="432" mass="47194">MHGIVVSIGRDRPRTDPRHIANAFCREFGISLDEIRISLDEIRISPHFPKISSSSSPTRWLGGRQWNHNKETAAHLVSRRAKLHFVEDQSLRREDTITFNFWVWTANPAALPSCSRFSLMEDAARALLSMPIIIHDTLAAGLEGRRSQLLVHIDVVEDLTALTPSRPGGLVVPRGCRVIQGYAWTMGEHDTGRRDDGRRPPPPTRSCKDGRRDGPRDERDRDNDRDGRRDRSHRRDGRKDGLSSRRARAAPYPQRRGVLVDASSRFEGRNLTTTNSPLRLRHGCGSVDCTPARRLLTASLGAPAGCWPALSPRCPSPPPPAATSPVLTLGSRFSILSLQVPTSPAASPLLPLMPQPILQITDLDDCSTPSSTPLATPTVTPAPPTSMPVSDLFPDTTGIPAQDATATLAPSASLPATALDQTRATPHVRSLH</sequence>
<dbReference type="InParanoid" id="A0A0Q3Q9Q1"/>
<feature type="compositionally biased region" description="Low complexity" evidence="1">
    <location>
        <begin position="404"/>
        <end position="419"/>
    </location>
</feature>
<dbReference type="Proteomes" id="UP000008810">
    <property type="component" value="Chromosome 3"/>
</dbReference>
<name>A0A0Q3Q9Q1_BRADI</name>
<dbReference type="PANTHER" id="PTHR33087">
    <property type="entry name" value="OS07G0539200 PROTEIN"/>
    <property type="match status" value="1"/>
</dbReference>
<evidence type="ECO:0000313" key="2">
    <source>
        <dbReference type="EMBL" id="KQJ98401.1"/>
    </source>
</evidence>
<evidence type="ECO:0000256" key="1">
    <source>
        <dbReference type="SAM" id="MobiDB-lite"/>
    </source>
</evidence>
<keyword evidence="4" id="KW-1185">Reference proteome</keyword>
<reference evidence="2" key="2">
    <citation type="submission" date="2017-06" db="EMBL/GenBank/DDBJ databases">
        <title>WGS assembly of Brachypodium distachyon.</title>
        <authorList>
            <consortium name="The International Brachypodium Initiative"/>
            <person name="Lucas S."/>
            <person name="Harmon-Smith M."/>
            <person name="Lail K."/>
            <person name="Tice H."/>
            <person name="Grimwood J."/>
            <person name="Bruce D."/>
            <person name="Barry K."/>
            <person name="Shu S."/>
            <person name="Lindquist E."/>
            <person name="Wang M."/>
            <person name="Pitluck S."/>
            <person name="Vogel J.P."/>
            <person name="Garvin D.F."/>
            <person name="Mockler T.C."/>
            <person name="Schmutz J."/>
            <person name="Rokhsar D."/>
            <person name="Bevan M.W."/>
        </authorList>
    </citation>
    <scope>NUCLEOTIDE SEQUENCE</scope>
    <source>
        <strain evidence="2">Bd21</strain>
    </source>
</reference>
<dbReference type="Gramene" id="KQJ98401">
    <property type="protein sequence ID" value="KQJ98401"/>
    <property type="gene ID" value="BRADI_3g36693v3"/>
</dbReference>
<feature type="compositionally biased region" description="Basic and acidic residues" evidence="1">
    <location>
        <begin position="187"/>
        <end position="199"/>
    </location>
</feature>
<evidence type="ECO:0000313" key="3">
    <source>
        <dbReference type="EnsemblPlants" id="KQJ98401"/>
    </source>
</evidence>
<proteinExistence type="predicted"/>
<organism evidence="2">
    <name type="scientific">Brachypodium distachyon</name>
    <name type="common">Purple false brome</name>
    <name type="synonym">Trachynia distachya</name>
    <dbReference type="NCBI Taxonomy" id="15368"/>
    <lineage>
        <taxon>Eukaryota</taxon>
        <taxon>Viridiplantae</taxon>
        <taxon>Streptophyta</taxon>
        <taxon>Embryophyta</taxon>
        <taxon>Tracheophyta</taxon>
        <taxon>Spermatophyta</taxon>
        <taxon>Magnoliopsida</taxon>
        <taxon>Liliopsida</taxon>
        <taxon>Poales</taxon>
        <taxon>Poaceae</taxon>
        <taxon>BOP clade</taxon>
        <taxon>Pooideae</taxon>
        <taxon>Stipodae</taxon>
        <taxon>Brachypodieae</taxon>
        <taxon>Brachypodium</taxon>
    </lineage>
</organism>